<dbReference type="EMBL" id="PP551948">
    <property type="protein sequence ID" value="WYN05106.1"/>
    <property type="molecule type" value="Genomic_DNA"/>
</dbReference>
<dbReference type="Proteomes" id="UP001447006">
    <property type="component" value="Segment"/>
</dbReference>
<protein>
    <submittedName>
        <fullName evidence="1">Metal-dependent phosphohydrolase</fullName>
    </submittedName>
</protein>
<accession>A0AAX4MVW6</accession>
<reference evidence="1 2" key="1">
    <citation type="submission" date="2024-03" db="EMBL/GenBank/DDBJ databases">
        <title>Complete Genome Sequence of a Pseudomonas fluorescens Bacteriophage UNO-G1W1 isolated from freshwater ice in Nebraska.</title>
        <authorList>
            <person name="Neville A.J."/>
            <person name="Schulze T.T."/>
            <person name="Davis P.H."/>
        </authorList>
    </citation>
    <scope>NUCLEOTIDE SEQUENCE [LARGE SCALE GENOMIC DNA]</scope>
</reference>
<dbReference type="PANTHER" id="PTHR46246">
    <property type="entry name" value="GUANOSINE-3',5'-BIS(DIPHOSPHATE) 3'-PYROPHOSPHOHYDROLASE MESH1"/>
    <property type="match status" value="1"/>
</dbReference>
<dbReference type="PANTHER" id="PTHR46246:SF1">
    <property type="entry name" value="GUANOSINE-3',5'-BIS(DIPHOSPHATE) 3'-PYROPHOSPHOHYDROLASE MESH1"/>
    <property type="match status" value="1"/>
</dbReference>
<proteinExistence type="predicted"/>
<keyword evidence="2" id="KW-1185">Reference proteome</keyword>
<dbReference type="GO" id="GO:0008893">
    <property type="term" value="F:guanosine-3',5'-bis(diphosphate) 3'-diphosphatase activity"/>
    <property type="evidence" value="ECO:0007669"/>
    <property type="project" value="TreeGrafter"/>
</dbReference>
<organism evidence="1 2">
    <name type="scientific">Pseudomonas phage UNO-G1W1</name>
    <dbReference type="NCBI Taxonomy" id="3136609"/>
    <lineage>
        <taxon>Viruses</taxon>
        <taxon>Duplodnaviria</taxon>
        <taxon>Heunggongvirae</taxon>
        <taxon>Uroviricota</taxon>
        <taxon>Caudoviricetes</taxon>
        <taxon>Vandenendeviridae</taxon>
        <taxon>Gorskivirinae</taxon>
        <taxon>Omahavirus</taxon>
        <taxon>Omahavirus UNOG1W1</taxon>
    </lineage>
</organism>
<dbReference type="Gene3D" id="1.10.3210.10">
    <property type="entry name" value="Hypothetical protein af1432"/>
    <property type="match status" value="1"/>
</dbReference>
<evidence type="ECO:0000313" key="1">
    <source>
        <dbReference type="EMBL" id="WYN05106.1"/>
    </source>
</evidence>
<name>A0AAX4MVW6_9CAUD</name>
<dbReference type="SUPFAM" id="SSF109604">
    <property type="entry name" value="HD-domain/PDEase-like"/>
    <property type="match status" value="1"/>
</dbReference>
<dbReference type="InterPro" id="IPR052194">
    <property type="entry name" value="MESH1"/>
</dbReference>
<gene>
    <name evidence="1" type="ORF">ISREJYDI_CDS0145</name>
</gene>
<sequence>MTPRQMINKIADWATEKHQGQRYGAHAYDYHLAQVAGFARNRNDGKAKATIIEMVAWLHDVIEDTPVTYEQLLKEFGWEIAYPVLLLTKKEGQTYEEYMSLILLNDVAREVKTCDTMANLTNSMAGNIEKNILKYSRQLHILVKGEYYE</sequence>
<evidence type="ECO:0000313" key="2">
    <source>
        <dbReference type="Proteomes" id="UP001447006"/>
    </source>
</evidence>